<evidence type="ECO:0000259" key="4">
    <source>
        <dbReference type="PROSITE" id="PS50949"/>
    </source>
</evidence>
<feature type="domain" description="HTH gntR-type" evidence="4">
    <location>
        <begin position="47"/>
        <end position="115"/>
    </location>
</feature>
<evidence type="ECO:0000256" key="2">
    <source>
        <dbReference type="ARBA" id="ARBA00023125"/>
    </source>
</evidence>
<dbReference type="KEGG" id="smx:SM11_chr2663"/>
<reference evidence="5 6" key="1">
    <citation type="journal article" date="2011" name="J. Biotechnol.">
        <title>The complete genome sequence of the dominant Sinorhizobium meliloti field isolate SM11 extends the S. meliloti pan-genome.</title>
        <authorList>
            <person name="Schneiker-Bekel S."/>
            <person name="Wibberg D."/>
            <person name="Bekel T."/>
            <person name="Blom J."/>
            <person name="Linke B."/>
            <person name="Neuweger H."/>
            <person name="Stiens M."/>
            <person name="Vorholter F.J."/>
            <person name="Weidner S."/>
            <person name="Goesmann A."/>
            <person name="Puhler A."/>
            <person name="Schluter A."/>
        </authorList>
    </citation>
    <scope>NUCLEOTIDE SEQUENCE [LARGE SCALE GENOMIC DNA]</scope>
    <source>
        <strain evidence="5 6">SM11</strain>
    </source>
</reference>
<dbReference type="SUPFAM" id="SSF46785">
    <property type="entry name" value="Winged helix' DNA-binding domain"/>
    <property type="match status" value="1"/>
</dbReference>
<dbReference type="PATRIC" id="fig|707241.3.peg.2783"/>
<dbReference type="InterPro" id="IPR008920">
    <property type="entry name" value="TF_FadR/GntR_C"/>
</dbReference>
<dbReference type="SMART" id="SM00345">
    <property type="entry name" value="HTH_GNTR"/>
    <property type="match status" value="1"/>
</dbReference>
<dbReference type="CDD" id="cd07377">
    <property type="entry name" value="WHTH_GntR"/>
    <property type="match status" value="1"/>
</dbReference>
<sequence length="270" mass="30535">MGKIAAHSPLDHLSYSQHIAQMSDQFWSWENRMPLRDRAMLLPLPPADRAQQVISALADFIQRSGLNPGDRLPAERELMAALAVGRSTIREVLSHFQALGVVEARKGSGTYLLRAISNATIHMPLALDTEHLRDALLQTLEVRRGIEVEAGMVASRRRTEADLVNIETKLDEMERVHLAKGTSGPEDLAFHLAIYDATHNPLFKQLLEQMREAFERFWDEPFDRSDFARRSFPFHRTLFDAIAAQDAEAARAETLKILAVVEEDIKEMSK</sequence>
<evidence type="ECO:0000256" key="3">
    <source>
        <dbReference type="ARBA" id="ARBA00023163"/>
    </source>
</evidence>
<evidence type="ECO:0000313" key="6">
    <source>
        <dbReference type="Proteomes" id="UP000009045"/>
    </source>
</evidence>
<dbReference type="PANTHER" id="PTHR43537:SF5">
    <property type="entry name" value="UXU OPERON TRANSCRIPTIONAL REGULATOR"/>
    <property type="match status" value="1"/>
</dbReference>
<dbReference type="EMBL" id="CP001830">
    <property type="protein sequence ID" value="AEH79916.1"/>
    <property type="molecule type" value="Genomic_DNA"/>
</dbReference>
<dbReference type="SMART" id="SM00895">
    <property type="entry name" value="FCD"/>
    <property type="match status" value="1"/>
</dbReference>
<dbReference type="Pfam" id="PF07729">
    <property type="entry name" value="FCD"/>
    <property type="match status" value="1"/>
</dbReference>
<keyword evidence="2" id="KW-0238">DNA-binding</keyword>
<keyword evidence="1" id="KW-0805">Transcription regulation</keyword>
<proteinExistence type="predicted"/>
<dbReference type="PRINTS" id="PR00035">
    <property type="entry name" value="HTHGNTR"/>
</dbReference>
<dbReference type="PROSITE" id="PS50949">
    <property type="entry name" value="HTH_GNTR"/>
    <property type="match status" value="1"/>
</dbReference>
<protein>
    <submittedName>
        <fullName evidence="5">Transcription regulator GntR family</fullName>
    </submittedName>
</protein>
<dbReference type="InterPro" id="IPR000524">
    <property type="entry name" value="Tscrpt_reg_HTH_GntR"/>
</dbReference>
<dbReference type="Gene3D" id="1.20.120.530">
    <property type="entry name" value="GntR ligand-binding domain-like"/>
    <property type="match status" value="1"/>
</dbReference>
<organism evidence="5 6">
    <name type="scientific">Sinorhizobium meliloti (strain SM11)</name>
    <dbReference type="NCBI Taxonomy" id="707241"/>
    <lineage>
        <taxon>Bacteria</taxon>
        <taxon>Pseudomonadati</taxon>
        <taxon>Pseudomonadota</taxon>
        <taxon>Alphaproteobacteria</taxon>
        <taxon>Hyphomicrobiales</taxon>
        <taxon>Rhizobiaceae</taxon>
        <taxon>Sinorhizobium/Ensifer group</taxon>
        <taxon>Sinorhizobium</taxon>
    </lineage>
</organism>
<dbReference type="SUPFAM" id="SSF48008">
    <property type="entry name" value="GntR ligand-binding domain-like"/>
    <property type="match status" value="1"/>
</dbReference>
<accession>F7X671</accession>
<dbReference type="PANTHER" id="PTHR43537">
    <property type="entry name" value="TRANSCRIPTIONAL REGULATOR, GNTR FAMILY"/>
    <property type="match status" value="1"/>
</dbReference>
<dbReference type="Gene3D" id="1.10.10.10">
    <property type="entry name" value="Winged helix-like DNA-binding domain superfamily/Winged helix DNA-binding domain"/>
    <property type="match status" value="1"/>
</dbReference>
<name>F7X671_SINMM</name>
<evidence type="ECO:0000256" key="1">
    <source>
        <dbReference type="ARBA" id="ARBA00023015"/>
    </source>
</evidence>
<dbReference type="GO" id="GO:0003700">
    <property type="term" value="F:DNA-binding transcription factor activity"/>
    <property type="evidence" value="ECO:0007669"/>
    <property type="project" value="InterPro"/>
</dbReference>
<gene>
    <name evidence="5" type="ordered locus">SM11_chr2663</name>
</gene>
<dbReference type="AlphaFoldDB" id="F7X671"/>
<dbReference type="Pfam" id="PF00392">
    <property type="entry name" value="GntR"/>
    <property type="match status" value="1"/>
</dbReference>
<dbReference type="InterPro" id="IPR011711">
    <property type="entry name" value="GntR_C"/>
</dbReference>
<evidence type="ECO:0000313" key="5">
    <source>
        <dbReference type="EMBL" id="AEH79916.1"/>
    </source>
</evidence>
<dbReference type="Proteomes" id="UP000009045">
    <property type="component" value="Chromosome"/>
</dbReference>
<dbReference type="HOGENOM" id="CLU_017584_9_2_5"/>
<dbReference type="InterPro" id="IPR036390">
    <property type="entry name" value="WH_DNA-bd_sf"/>
</dbReference>
<dbReference type="InterPro" id="IPR036388">
    <property type="entry name" value="WH-like_DNA-bd_sf"/>
</dbReference>
<keyword evidence="3" id="KW-0804">Transcription</keyword>
<dbReference type="GO" id="GO:0003677">
    <property type="term" value="F:DNA binding"/>
    <property type="evidence" value="ECO:0007669"/>
    <property type="project" value="UniProtKB-KW"/>
</dbReference>